<dbReference type="RefSeq" id="WP_089376770.1">
    <property type="nucleotide sequence ID" value="NZ_FZNX01000001.1"/>
</dbReference>
<dbReference type="SUPFAM" id="SSF82607">
    <property type="entry name" value="YbaB-like"/>
    <property type="match status" value="1"/>
</dbReference>
<gene>
    <name evidence="4" type="ORF">SAMN04488111_0427</name>
</gene>
<comment type="subunit">
    <text evidence="2">Homodimer.</text>
</comment>
<sequence>MFGDLTGMMGKLKEAQQKIEETKARLNTILIDGEAGNGTVKVTVTANKIVKNISISKELSDHEEIEDYLIIALNNALEKANNISETELAAAAKDGMPNIPGMDLFK</sequence>
<dbReference type="PANTHER" id="PTHR33449:SF1">
    <property type="entry name" value="NUCLEOID-ASSOCIATED PROTEIN YBAB"/>
    <property type="match status" value="1"/>
</dbReference>
<dbReference type="NCBIfam" id="TIGR00103">
    <property type="entry name" value="DNA_YbaB_EbfC"/>
    <property type="match status" value="1"/>
</dbReference>
<comment type="subcellular location">
    <subcellularLocation>
        <location evidence="2">Cytoplasm</location>
        <location evidence="2">Nucleoid</location>
    </subcellularLocation>
</comment>
<comment type="function">
    <text evidence="2">Binds to DNA and alters its conformation. May be involved in regulation of gene expression, nucleoid organization and DNA protection.</text>
</comment>
<evidence type="ECO:0000313" key="4">
    <source>
        <dbReference type="EMBL" id="SNR33227.1"/>
    </source>
</evidence>
<dbReference type="EMBL" id="FZNX01000001">
    <property type="protein sequence ID" value="SNR33227.1"/>
    <property type="molecule type" value="Genomic_DNA"/>
</dbReference>
<dbReference type="InterPro" id="IPR036894">
    <property type="entry name" value="YbaB-like_sf"/>
</dbReference>
<dbReference type="GO" id="GO:0005829">
    <property type="term" value="C:cytosol"/>
    <property type="evidence" value="ECO:0007669"/>
    <property type="project" value="TreeGrafter"/>
</dbReference>
<keyword evidence="3" id="KW-0175">Coiled coil</keyword>
<evidence type="ECO:0000256" key="3">
    <source>
        <dbReference type="SAM" id="Coils"/>
    </source>
</evidence>
<feature type="coiled-coil region" evidence="3">
    <location>
        <begin position="5"/>
        <end position="32"/>
    </location>
</feature>
<accession>A0A238VGN1</accession>
<dbReference type="GO" id="GO:0043590">
    <property type="term" value="C:bacterial nucleoid"/>
    <property type="evidence" value="ECO:0007669"/>
    <property type="project" value="UniProtKB-UniRule"/>
</dbReference>
<name>A0A238VGN1_9FLAO</name>
<dbReference type="OrthoDB" id="1149219at2"/>
<organism evidence="4 5">
    <name type="scientific">Lutibacter flavus</name>
    <dbReference type="NCBI Taxonomy" id="691689"/>
    <lineage>
        <taxon>Bacteria</taxon>
        <taxon>Pseudomonadati</taxon>
        <taxon>Bacteroidota</taxon>
        <taxon>Flavobacteriia</taxon>
        <taxon>Flavobacteriales</taxon>
        <taxon>Flavobacteriaceae</taxon>
        <taxon>Lutibacter</taxon>
    </lineage>
</organism>
<dbReference type="AlphaFoldDB" id="A0A238VGN1"/>
<dbReference type="PANTHER" id="PTHR33449">
    <property type="entry name" value="NUCLEOID-ASSOCIATED PROTEIN YBAB"/>
    <property type="match status" value="1"/>
</dbReference>
<dbReference type="GO" id="GO:0003677">
    <property type="term" value="F:DNA binding"/>
    <property type="evidence" value="ECO:0007669"/>
    <property type="project" value="UniProtKB-UniRule"/>
</dbReference>
<proteinExistence type="inferred from homology"/>
<dbReference type="InterPro" id="IPR004401">
    <property type="entry name" value="YbaB/EbfC"/>
</dbReference>
<comment type="similarity">
    <text evidence="2">Belongs to the YbaB/EbfC family.</text>
</comment>
<protein>
    <recommendedName>
        <fullName evidence="2">Nucleoid-associated protein SAMN04488111_0427</fullName>
    </recommendedName>
</protein>
<dbReference type="Gene3D" id="3.30.1310.10">
    <property type="entry name" value="Nucleoid-associated protein YbaB-like domain"/>
    <property type="match status" value="1"/>
</dbReference>
<dbReference type="Pfam" id="PF02575">
    <property type="entry name" value="YbaB_DNA_bd"/>
    <property type="match status" value="1"/>
</dbReference>
<evidence type="ECO:0000256" key="1">
    <source>
        <dbReference type="ARBA" id="ARBA00023125"/>
    </source>
</evidence>
<reference evidence="5" key="1">
    <citation type="submission" date="2017-06" db="EMBL/GenBank/DDBJ databases">
        <authorList>
            <person name="Varghese N."/>
            <person name="Submissions S."/>
        </authorList>
    </citation>
    <scope>NUCLEOTIDE SEQUENCE [LARGE SCALE GENOMIC DNA]</scope>
    <source>
        <strain evidence="5">DSM 27993</strain>
    </source>
</reference>
<keyword evidence="1 2" id="KW-0238">DNA-binding</keyword>
<evidence type="ECO:0000313" key="5">
    <source>
        <dbReference type="Proteomes" id="UP000198412"/>
    </source>
</evidence>
<evidence type="ECO:0000256" key="2">
    <source>
        <dbReference type="HAMAP-Rule" id="MF_00274"/>
    </source>
</evidence>
<keyword evidence="5" id="KW-1185">Reference proteome</keyword>
<dbReference type="Proteomes" id="UP000198412">
    <property type="component" value="Unassembled WGS sequence"/>
</dbReference>
<dbReference type="PIRSF" id="PIRSF004555">
    <property type="entry name" value="UCP004555"/>
    <property type="match status" value="1"/>
</dbReference>
<dbReference type="HAMAP" id="MF_00274">
    <property type="entry name" value="DNA_YbaB_EbfC"/>
    <property type="match status" value="1"/>
</dbReference>
<keyword evidence="2" id="KW-0963">Cytoplasm</keyword>